<name>A0A022W2X7_TRIRU</name>
<evidence type="ECO:0000256" key="1">
    <source>
        <dbReference type="SAM" id="MobiDB-lite"/>
    </source>
</evidence>
<feature type="region of interest" description="Disordered" evidence="1">
    <location>
        <begin position="42"/>
        <end position="129"/>
    </location>
</feature>
<accession>A0A022W2X7</accession>
<proteinExistence type="predicted"/>
<feature type="compositionally biased region" description="Basic and acidic residues" evidence="1">
    <location>
        <begin position="58"/>
        <end position="76"/>
    </location>
</feature>
<dbReference type="AlphaFoldDB" id="A0A022W2X7"/>
<organism evidence="2">
    <name type="scientific">Trichophyton rubrum CBS 288.86</name>
    <dbReference type="NCBI Taxonomy" id="1215330"/>
    <lineage>
        <taxon>Eukaryota</taxon>
        <taxon>Fungi</taxon>
        <taxon>Dikarya</taxon>
        <taxon>Ascomycota</taxon>
        <taxon>Pezizomycotina</taxon>
        <taxon>Eurotiomycetes</taxon>
        <taxon>Eurotiomycetidae</taxon>
        <taxon>Onygenales</taxon>
        <taxon>Arthrodermataceae</taxon>
        <taxon>Trichophyton</taxon>
    </lineage>
</organism>
<protein>
    <submittedName>
        <fullName evidence="2">Uncharacterized protein</fullName>
    </submittedName>
</protein>
<evidence type="ECO:0000313" key="2">
    <source>
        <dbReference type="EMBL" id="EZF52815.1"/>
    </source>
</evidence>
<sequence length="129" mass="14142">MAIPEQSNLTAGCWFLVGRSVSDCLKVVKHPWLFKPEDAFQLSSSAKAAKTPRQGNISRREALSHLEGRHPGERNDLGTSTGHPSYDATVHTAITIKPTDAFQLSSSAKAAKKSRQEQADRRRDQGADE</sequence>
<reference evidence="2" key="1">
    <citation type="submission" date="2014-02" db="EMBL/GenBank/DDBJ databases">
        <title>The Genome Sequence of Trichophyton rubrum (morphotype fischeri) CBS 288.86.</title>
        <authorList>
            <consortium name="The Broad Institute Genomics Platform"/>
            <person name="Cuomo C.A."/>
            <person name="White T.C."/>
            <person name="Graser Y."/>
            <person name="Martinez-Rossi N."/>
            <person name="Heitman J."/>
            <person name="Young S.K."/>
            <person name="Zeng Q."/>
            <person name="Gargeya S."/>
            <person name="Abouelleil A."/>
            <person name="Alvarado L."/>
            <person name="Chapman S.B."/>
            <person name="Gainer-Dewar J."/>
            <person name="Goldberg J."/>
            <person name="Griggs A."/>
            <person name="Gujja S."/>
            <person name="Hansen M."/>
            <person name="Howarth C."/>
            <person name="Imamovic A."/>
            <person name="Larimer J."/>
            <person name="Martinez D."/>
            <person name="Murphy C."/>
            <person name="Pearson M.D."/>
            <person name="Persinoti G."/>
            <person name="Poon T."/>
            <person name="Priest M."/>
            <person name="Roberts A.D."/>
            <person name="Saif S."/>
            <person name="Shea T.D."/>
            <person name="Sykes S.N."/>
            <person name="Wortman J."/>
            <person name="Nusbaum C."/>
            <person name="Birren B."/>
        </authorList>
    </citation>
    <scope>NUCLEOTIDE SEQUENCE [LARGE SCALE GENOMIC DNA]</scope>
    <source>
        <strain evidence="2">CBS 288.86</strain>
    </source>
</reference>
<dbReference type="HOGENOM" id="CLU_1950362_0_0_1"/>
<dbReference type="Proteomes" id="UP000023758">
    <property type="component" value="Unassembled WGS sequence"/>
</dbReference>
<gene>
    <name evidence="2" type="ORF">H103_04115</name>
</gene>
<feature type="compositionally biased region" description="Basic and acidic residues" evidence="1">
    <location>
        <begin position="114"/>
        <end position="129"/>
    </location>
</feature>
<dbReference type="EMBL" id="KK207840">
    <property type="protein sequence ID" value="EZF52815.1"/>
    <property type="molecule type" value="Genomic_DNA"/>
</dbReference>